<dbReference type="PANTHER" id="PTHR43591:SF110">
    <property type="entry name" value="RHODANESE DOMAIN-CONTAINING PROTEIN"/>
    <property type="match status" value="1"/>
</dbReference>
<reference evidence="3 4" key="1">
    <citation type="journal article" date="2016" name="Mol. Biol. Evol.">
        <title>Comparative Genomics of Early-Diverging Mushroom-Forming Fungi Provides Insights into the Origins of Lignocellulose Decay Capabilities.</title>
        <authorList>
            <person name="Nagy L.G."/>
            <person name="Riley R."/>
            <person name="Tritt A."/>
            <person name="Adam C."/>
            <person name="Daum C."/>
            <person name="Floudas D."/>
            <person name="Sun H."/>
            <person name="Yadav J.S."/>
            <person name="Pangilinan J."/>
            <person name="Larsson K.H."/>
            <person name="Matsuura K."/>
            <person name="Barry K."/>
            <person name="Labutti K."/>
            <person name="Kuo R."/>
            <person name="Ohm R.A."/>
            <person name="Bhattacharya S.S."/>
            <person name="Shirouzu T."/>
            <person name="Yoshinaga Y."/>
            <person name="Martin F.M."/>
            <person name="Grigoriev I.V."/>
            <person name="Hibbett D.S."/>
        </authorList>
    </citation>
    <scope>NUCLEOTIDE SEQUENCE [LARGE SCALE GENOMIC DNA]</scope>
    <source>
        <strain evidence="3 4">HHB10207 ss-3</strain>
    </source>
</reference>
<evidence type="ECO:0000313" key="4">
    <source>
        <dbReference type="Proteomes" id="UP000076798"/>
    </source>
</evidence>
<sequence>MILLVVWSQMATCYQPIYAQKIMMLNLQHEIWRTLLNGLCPVTKAELDDLLKPTATVPIPAVLDVGCGSGIWCLDMAHGYPHAKIVGFDLTQCSPSTTPVNCSFVQGSVLDGLGQFHGKFALVHCRTVLIHIAPDKQMWAIDELVRCLQPGGLLIISDWDEIFVDEHRKRLPAAKDEPDDGVPRSWMTRITNEIFKRDDPSDSILRFQIERALQENAVVDKESLRMNVYHIPVGWDGGDIENGEILGKMATIDFLDVSARFKLVFASRGVPADVIENRAHHLNAEIRGERQRIMSRVYSIWARTVTST</sequence>
<dbReference type="CDD" id="cd02440">
    <property type="entry name" value="AdoMet_MTases"/>
    <property type="match status" value="1"/>
</dbReference>
<dbReference type="InterPro" id="IPR029063">
    <property type="entry name" value="SAM-dependent_MTases_sf"/>
</dbReference>
<dbReference type="EMBL" id="KV428019">
    <property type="protein sequence ID" value="KZT41753.1"/>
    <property type="molecule type" value="Genomic_DNA"/>
</dbReference>
<dbReference type="SUPFAM" id="SSF53335">
    <property type="entry name" value="S-adenosyl-L-methionine-dependent methyltransferases"/>
    <property type="match status" value="1"/>
</dbReference>
<feature type="signal peptide" evidence="1">
    <location>
        <begin position="1"/>
        <end position="19"/>
    </location>
</feature>
<evidence type="ECO:0000256" key="1">
    <source>
        <dbReference type="SAM" id="SignalP"/>
    </source>
</evidence>
<gene>
    <name evidence="3" type="ORF">SISSUDRAFT_241413</name>
</gene>
<feature type="chain" id="PRO_5007873998" evidence="1">
    <location>
        <begin position="20"/>
        <end position="308"/>
    </location>
</feature>
<dbReference type="Proteomes" id="UP000076798">
    <property type="component" value="Unassembled WGS sequence"/>
</dbReference>
<keyword evidence="4" id="KW-1185">Reference proteome</keyword>
<dbReference type="GO" id="GO:0008168">
    <property type="term" value="F:methyltransferase activity"/>
    <property type="evidence" value="ECO:0007669"/>
    <property type="project" value="UniProtKB-KW"/>
</dbReference>
<feature type="domain" description="Methyltransferase" evidence="2">
    <location>
        <begin position="62"/>
        <end position="152"/>
    </location>
</feature>
<organism evidence="3 4">
    <name type="scientific">Sistotremastrum suecicum HHB10207 ss-3</name>
    <dbReference type="NCBI Taxonomy" id="1314776"/>
    <lineage>
        <taxon>Eukaryota</taxon>
        <taxon>Fungi</taxon>
        <taxon>Dikarya</taxon>
        <taxon>Basidiomycota</taxon>
        <taxon>Agaricomycotina</taxon>
        <taxon>Agaricomycetes</taxon>
        <taxon>Sistotremastrales</taxon>
        <taxon>Sistotremastraceae</taxon>
        <taxon>Sistotremastrum</taxon>
    </lineage>
</organism>
<dbReference type="Pfam" id="PF13649">
    <property type="entry name" value="Methyltransf_25"/>
    <property type="match status" value="1"/>
</dbReference>
<dbReference type="OrthoDB" id="506498at2759"/>
<keyword evidence="1" id="KW-0732">Signal</keyword>
<dbReference type="InterPro" id="IPR041698">
    <property type="entry name" value="Methyltransf_25"/>
</dbReference>
<evidence type="ECO:0000259" key="2">
    <source>
        <dbReference type="Pfam" id="PF13649"/>
    </source>
</evidence>
<dbReference type="PANTHER" id="PTHR43591">
    <property type="entry name" value="METHYLTRANSFERASE"/>
    <property type="match status" value="1"/>
</dbReference>
<keyword evidence="3" id="KW-0808">Transferase</keyword>
<accession>A0A166GK83</accession>
<evidence type="ECO:0000313" key="3">
    <source>
        <dbReference type="EMBL" id="KZT41753.1"/>
    </source>
</evidence>
<dbReference type="GO" id="GO:0032259">
    <property type="term" value="P:methylation"/>
    <property type="evidence" value="ECO:0007669"/>
    <property type="project" value="UniProtKB-KW"/>
</dbReference>
<protein>
    <submittedName>
        <fullName evidence="3">S-adenosyl-L-methionine-dependent methyltransferase</fullName>
    </submittedName>
</protein>
<dbReference type="AlphaFoldDB" id="A0A166GK83"/>
<name>A0A166GK83_9AGAM</name>
<proteinExistence type="predicted"/>
<keyword evidence="3" id="KW-0489">Methyltransferase</keyword>
<dbReference type="Gene3D" id="3.40.50.150">
    <property type="entry name" value="Vaccinia Virus protein VP39"/>
    <property type="match status" value="1"/>
</dbReference>